<dbReference type="EMBL" id="CM026429">
    <property type="protein sequence ID" value="KAG0564857.1"/>
    <property type="molecule type" value="Genomic_DNA"/>
</dbReference>
<evidence type="ECO:0008006" key="4">
    <source>
        <dbReference type="Google" id="ProtNLM"/>
    </source>
</evidence>
<name>A0A8T0H258_CERPU</name>
<dbReference type="Proteomes" id="UP000822688">
    <property type="component" value="Chromosome 8"/>
</dbReference>
<feature type="chain" id="PRO_5035804313" description="Secreted protein" evidence="1">
    <location>
        <begin position="23"/>
        <end position="84"/>
    </location>
</feature>
<feature type="signal peptide" evidence="1">
    <location>
        <begin position="1"/>
        <end position="22"/>
    </location>
</feature>
<evidence type="ECO:0000256" key="1">
    <source>
        <dbReference type="SAM" id="SignalP"/>
    </source>
</evidence>
<comment type="caution">
    <text evidence="2">The sequence shown here is derived from an EMBL/GenBank/DDBJ whole genome shotgun (WGS) entry which is preliminary data.</text>
</comment>
<keyword evidence="3" id="KW-1185">Reference proteome</keyword>
<sequence length="84" mass="9284">MTIVPALSLLTLAIMTTRVCCPGKHSSQYRTSCRNSLSRSDTPTSKTMLGQSDSLFLDLGLKESSASFILRRAVNRAYFKPIIE</sequence>
<gene>
    <name evidence="2" type="ORF">KC19_8G145500</name>
</gene>
<evidence type="ECO:0000313" key="3">
    <source>
        <dbReference type="Proteomes" id="UP000822688"/>
    </source>
</evidence>
<dbReference type="AlphaFoldDB" id="A0A8T0H258"/>
<reference evidence="2" key="1">
    <citation type="submission" date="2020-06" db="EMBL/GenBank/DDBJ databases">
        <title>WGS assembly of Ceratodon purpureus strain R40.</title>
        <authorList>
            <person name="Carey S.B."/>
            <person name="Jenkins J."/>
            <person name="Shu S."/>
            <person name="Lovell J.T."/>
            <person name="Sreedasyam A."/>
            <person name="Maumus F."/>
            <person name="Tiley G.P."/>
            <person name="Fernandez-Pozo N."/>
            <person name="Barry K."/>
            <person name="Chen C."/>
            <person name="Wang M."/>
            <person name="Lipzen A."/>
            <person name="Daum C."/>
            <person name="Saski C.A."/>
            <person name="Payton A.C."/>
            <person name="Mcbreen J.C."/>
            <person name="Conrad R.E."/>
            <person name="Kollar L.M."/>
            <person name="Olsson S."/>
            <person name="Huttunen S."/>
            <person name="Landis J.B."/>
            <person name="Wickett N.J."/>
            <person name="Johnson M.G."/>
            <person name="Rensing S.A."/>
            <person name="Grimwood J."/>
            <person name="Schmutz J."/>
            <person name="Mcdaniel S.F."/>
        </authorList>
    </citation>
    <scope>NUCLEOTIDE SEQUENCE</scope>
    <source>
        <strain evidence="2">R40</strain>
    </source>
</reference>
<keyword evidence="1" id="KW-0732">Signal</keyword>
<organism evidence="2 3">
    <name type="scientific">Ceratodon purpureus</name>
    <name type="common">Fire moss</name>
    <name type="synonym">Dicranum purpureum</name>
    <dbReference type="NCBI Taxonomy" id="3225"/>
    <lineage>
        <taxon>Eukaryota</taxon>
        <taxon>Viridiplantae</taxon>
        <taxon>Streptophyta</taxon>
        <taxon>Embryophyta</taxon>
        <taxon>Bryophyta</taxon>
        <taxon>Bryophytina</taxon>
        <taxon>Bryopsida</taxon>
        <taxon>Dicranidae</taxon>
        <taxon>Pseudoditrichales</taxon>
        <taxon>Ditrichaceae</taxon>
        <taxon>Ceratodon</taxon>
    </lineage>
</organism>
<evidence type="ECO:0000313" key="2">
    <source>
        <dbReference type="EMBL" id="KAG0564857.1"/>
    </source>
</evidence>
<accession>A0A8T0H258</accession>
<proteinExistence type="predicted"/>
<protein>
    <recommendedName>
        <fullName evidence="4">Secreted protein</fullName>
    </recommendedName>
</protein>